<dbReference type="AlphaFoldDB" id="A0A4C1ZFE1"/>
<evidence type="ECO:0000313" key="3">
    <source>
        <dbReference type="Proteomes" id="UP000299102"/>
    </source>
</evidence>
<proteinExistence type="predicted"/>
<keyword evidence="3" id="KW-1185">Reference proteome</keyword>
<protein>
    <submittedName>
        <fullName evidence="2">Uncharacterized protein</fullName>
    </submittedName>
</protein>
<gene>
    <name evidence="2" type="ORF">EVAR_65172_1</name>
</gene>
<reference evidence="2 3" key="1">
    <citation type="journal article" date="2019" name="Commun. Biol.">
        <title>The bagworm genome reveals a unique fibroin gene that provides high tensile strength.</title>
        <authorList>
            <person name="Kono N."/>
            <person name="Nakamura H."/>
            <person name="Ohtoshi R."/>
            <person name="Tomita M."/>
            <person name="Numata K."/>
            <person name="Arakawa K."/>
        </authorList>
    </citation>
    <scope>NUCLEOTIDE SEQUENCE [LARGE SCALE GENOMIC DNA]</scope>
</reference>
<feature type="region of interest" description="Disordered" evidence="1">
    <location>
        <begin position="1"/>
        <end position="87"/>
    </location>
</feature>
<dbReference type="Proteomes" id="UP000299102">
    <property type="component" value="Unassembled WGS sequence"/>
</dbReference>
<evidence type="ECO:0000313" key="2">
    <source>
        <dbReference type="EMBL" id="GBP87551.1"/>
    </source>
</evidence>
<comment type="caution">
    <text evidence="2">The sequence shown here is derived from an EMBL/GenBank/DDBJ whole genome shotgun (WGS) entry which is preliminary data.</text>
</comment>
<organism evidence="2 3">
    <name type="scientific">Eumeta variegata</name>
    <name type="common">Bagworm moth</name>
    <name type="synonym">Eumeta japonica</name>
    <dbReference type="NCBI Taxonomy" id="151549"/>
    <lineage>
        <taxon>Eukaryota</taxon>
        <taxon>Metazoa</taxon>
        <taxon>Ecdysozoa</taxon>
        <taxon>Arthropoda</taxon>
        <taxon>Hexapoda</taxon>
        <taxon>Insecta</taxon>
        <taxon>Pterygota</taxon>
        <taxon>Neoptera</taxon>
        <taxon>Endopterygota</taxon>
        <taxon>Lepidoptera</taxon>
        <taxon>Glossata</taxon>
        <taxon>Ditrysia</taxon>
        <taxon>Tineoidea</taxon>
        <taxon>Psychidae</taxon>
        <taxon>Oiketicinae</taxon>
        <taxon>Eumeta</taxon>
    </lineage>
</organism>
<name>A0A4C1ZFE1_EUMVA</name>
<sequence>MSKPRRRHPHYDLNGHPTGAPRSRPLLGDSARAESPRDIYAEMPTASIGQSRRRHPMPIGRDRSLKVPTYWDYGQQPTNRSLRGFGP</sequence>
<evidence type="ECO:0000256" key="1">
    <source>
        <dbReference type="SAM" id="MobiDB-lite"/>
    </source>
</evidence>
<accession>A0A4C1ZFE1</accession>
<dbReference type="EMBL" id="BGZK01001869">
    <property type="protein sequence ID" value="GBP87551.1"/>
    <property type="molecule type" value="Genomic_DNA"/>
</dbReference>
<feature type="compositionally biased region" description="Basic and acidic residues" evidence="1">
    <location>
        <begin position="31"/>
        <end position="40"/>
    </location>
</feature>